<feature type="compositionally biased region" description="Basic and acidic residues" evidence="1">
    <location>
        <begin position="256"/>
        <end position="277"/>
    </location>
</feature>
<protein>
    <recommendedName>
        <fullName evidence="2">DUF7918 domain-containing protein</fullName>
    </recommendedName>
</protein>
<organism evidence="3 4">
    <name type="scientific">Aureobasidium pullulans</name>
    <name type="common">Black yeast</name>
    <name type="synonym">Pullularia pullulans</name>
    <dbReference type="NCBI Taxonomy" id="5580"/>
    <lineage>
        <taxon>Eukaryota</taxon>
        <taxon>Fungi</taxon>
        <taxon>Dikarya</taxon>
        <taxon>Ascomycota</taxon>
        <taxon>Pezizomycotina</taxon>
        <taxon>Dothideomycetes</taxon>
        <taxon>Dothideomycetidae</taxon>
        <taxon>Dothideales</taxon>
        <taxon>Saccotheciaceae</taxon>
        <taxon>Aureobasidium</taxon>
    </lineage>
</organism>
<sequence>MAIIPDVPYVSVDIVVDGRALPEYLDEDDHESLSSNSTIKYVECVSGSKFGIRTNITGMEPWDLEGGDIVLEDYFLDGKWVDGAVKSFPLNRHHAISVRHAARHREGGTWKERDFMFADLVTTEDAISKTLKPDLKDLGTITVKLYYAELLEKRQKTQHNHQGVKFGHENLHEKHLKGQAMSYQAKLGEAVPIKDPASVNARRLGEAFAVFTFRYRSRRDLQTMYLIPRSASPISLEDRPEESLNREELLELLRRQKQQTRQDEQVAIKKELKRERTEDDDSDDDLMIISSRRPAKSFKSSRRPAKSFKSSTNVDTGIETIDLTDG</sequence>
<gene>
    <name evidence="3" type="ORF">D6D12_02797</name>
</gene>
<feature type="compositionally biased region" description="Basic residues" evidence="1">
    <location>
        <begin position="293"/>
        <end position="306"/>
    </location>
</feature>
<evidence type="ECO:0000313" key="3">
    <source>
        <dbReference type="EMBL" id="THX31484.1"/>
    </source>
</evidence>
<proteinExistence type="predicted"/>
<accession>A0AB74K013</accession>
<evidence type="ECO:0000259" key="2">
    <source>
        <dbReference type="Pfam" id="PF25534"/>
    </source>
</evidence>
<dbReference type="AlphaFoldDB" id="A0AB74K013"/>
<dbReference type="PANTHER" id="PTHR36223:SF1">
    <property type="entry name" value="TRANSCRIPTION ELONGATION FACTOR EAF N-TERMINAL DOMAIN-CONTAINING PROTEIN"/>
    <property type="match status" value="1"/>
</dbReference>
<feature type="region of interest" description="Disordered" evidence="1">
    <location>
        <begin position="256"/>
        <end position="326"/>
    </location>
</feature>
<evidence type="ECO:0000256" key="1">
    <source>
        <dbReference type="SAM" id="MobiDB-lite"/>
    </source>
</evidence>
<dbReference type="Proteomes" id="UP000310374">
    <property type="component" value="Unassembled WGS sequence"/>
</dbReference>
<evidence type="ECO:0000313" key="4">
    <source>
        <dbReference type="Proteomes" id="UP000310374"/>
    </source>
</evidence>
<dbReference type="Pfam" id="PF25534">
    <property type="entry name" value="DUF7918"/>
    <property type="match status" value="1"/>
</dbReference>
<comment type="caution">
    <text evidence="3">The sequence shown here is derived from an EMBL/GenBank/DDBJ whole genome shotgun (WGS) entry which is preliminary data.</text>
</comment>
<name>A0AB74K013_AURPU</name>
<dbReference type="InterPro" id="IPR057678">
    <property type="entry name" value="DUF7918"/>
</dbReference>
<dbReference type="PANTHER" id="PTHR36223">
    <property type="entry name" value="BETA-LACTAMASE-TYPE TRANSPEPTIDASE FOLD DOMAIN CONTAINING PROTEIN"/>
    <property type="match status" value="1"/>
</dbReference>
<dbReference type="EMBL" id="QZAT01000022">
    <property type="protein sequence ID" value="THX31484.1"/>
    <property type="molecule type" value="Genomic_DNA"/>
</dbReference>
<reference evidence="3 4" key="1">
    <citation type="submission" date="2018-10" db="EMBL/GenBank/DDBJ databases">
        <title>Fifty Aureobasidium pullulans genomes reveal a recombining polyextremotolerant generalist.</title>
        <authorList>
            <person name="Gostincar C."/>
            <person name="Turk M."/>
            <person name="Zajc J."/>
            <person name="Gunde-Cimerman N."/>
        </authorList>
    </citation>
    <scope>NUCLEOTIDE SEQUENCE [LARGE SCALE GENOMIC DNA]</scope>
    <source>
        <strain evidence="3 4">EXF-10081</strain>
    </source>
</reference>
<feature type="domain" description="DUF7918" evidence="2">
    <location>
        <begin position="10"/>
        <end position="230"/>
    </location>
</feature>